<dbReference type="GO" id="GO:0016989">
    <property type="term" value="F:sigma factor antagonist activity"/>
    <property type="evidence" value="ECO:0007669"/>
    <property type="project" value="TreeGrafter"/>
</dbReference>
<keyword evidence="5" id="KW-1185">Reference proteome</keyword>
<dbReference type="Gene3D" id="2.60.120.1440">
    <property type="match status" value="1"/>
</dbReference>
<dbReference type="InterPro" id="IPR012373">
    <property type="entry name" value="Ferrdict_sens_TM"/>
</dbReference>
<gene>
    <name evidence="4" type="ORF">GCM10007390_19790</name>
</gene>
<feature type="domain" description="Protein FecR C-terminal" evidence="3">
    <location>
        <begin position="295"/>
        <end position="362"/>
    </location>
</feature>
<dbReference type="EMBL" id="BMXF01000001">
    <property type="protein sequence ID" value="GHB65714.1"/>
    <property type="molecule type" value="Genomic_DNA"/>
</dbReference>
<dbReference type="InterPro" id="IPR032508">
    <property type="entry name" value="FecR_C"/>
</dbReference>
<evidence type="ECO:0008006" key="6">
    <source>
        <dbReference type="Google" id="ProtNLM"/>
    </source>
</evidence>
<feature type="domain" description="FecR protein" evidence="2">
    <location>
        <begin position="143"/>
        <end position="233"/>
    </location>
</feature>
<comment type="caution">
    <text evidence="4">The sequence shown here is derived from an EMBL/GenBank/DDBJ whole genome shotgun (WGS) entry which is preliminary data.</text>
</comment>
<keyword evidence="1" id="KW-0812">Transmembrane</keyword>
<keyword evidence="1" id="KW-1133">Transmembrane helix</keyword>
<evidence type="ECO:0000259" key="2">
    <source>
        <dbReference type="Pfam" id="PF04773"/>
    </source>
</evidence>
<evidence type="ECO:0000259" key="3">
    <source>
        <dbReference type="Pfam" id="PF16344"/>
    </source>
</evidence>
<dbReference type="PANTHER" id="PTHR30273:SF2">
    <property type="entry name" value="PROTEIN FECR"/>
    <property type="match status" value="1"/>
</dbReference>
<dbReference type="Gene3D" id="3.55.50.30">
    <property type="match status" value="1"/>
</dbReference>
<dbReference type="PANTHER" id="PTHR30273">
    <property type="entry name" value="PERIPLASMIC SIGNAL SENSOR AND SIGMA FACTOR ACTIVATOR FECR-RELATED"/>
    <property type="match status" value="1"/>
</dbReference>
<dbReference type="Pfam" id="PF16344">
    <property type="entry name" value="FecR_C"/>
    <property type="match status" value="1"/>
</dbReference>
<dbReference type="AlphaFoldDB" id="A0A8J3D9U2"/>
<accession>A0A8J3D9U2</accession>
<dbReference type="RefSeq" id="WP_189564130.1">
    <property type="nucleotide sequence ID" value="NZ_BMXF01000001.1"/>
</dbReference>
<protein>
    <recommendedName>
        <fullName evidence="6">FecR family protein</fullName>
    </recommendedName>
</protein>
<dbReference type="PIRSF" id="PIRSF018266">
    <property type="entry name" value="FecR"/>
    <property type="match status" value="1"/>
</dbReference>
<evidence type="ECO:0000313" key="5">
    <source>
        <dbReference type="Proteomes" id="UP000598271"/>
    </source>
</evidence>
<proteinExistence type="predicted"/>
<dbReference type="InterPro" id="IPR006860">
    <property type="entry name" value="FecR"/>
</dbReference>
<feature type="transmembrane region" description="Helical" evidence="1">
    <location>
        <begin position="96"/>
        <end position="113"/>
    </location>
</feature>
<evidence type="ECO:0000313" key="4">
    <source>
        <dbReference type="EMBL" id="GHB65714.1"/>
    </source>
</evidence>
<keyword evidence="1" id="KW-0472">Membrane</keyword>
<organism evidence="4 5">
    <name type="scientific">Persicitalea jodogahamensis</name>
    <dbReference type="NCBI Taxonomy" id="402147"/>
    <lineage>
        <taxon>Bacteria</taxon>
        <taxon>Pseudomonadati</taxon>
        <taxon>Bacteroidota</taxon>
        <taxon>Cytophagia</taxon>
        <taxon>Cytophagales</taxon>
        <taxon>Spirosomataceae</taxon>
        <taxon>Persicitalea</taxon>
    </lineage>
</organism>
<evidence type="ECO:0000256" key="1">
    <source>
        <dbReference type="SAM" id="Phobius"/>
    </source>
</evidence>
<sequence length="369" mass="41815">MQYSDFKPNEFIEDARFKQWVRHPNAELDAFWRDFLTKHPEKRQDIITATNFLLGIEQQVEEGSRADLHEDVVFGRIRQSIADEPAVPIRQLPRRIVWLAAACILLLLGYFLIPPELIQSQEVSYNSNRRHSTVALIEKVNDSGSPVTVALADGSTVVLQPGSRISYAQNFTVPKNREVYLSGEAFFEVAKNPDKPFLVFANELVTKVLGTSFNVRAYQKDKDVTVEVRTGRVSVAVDEKIANQKEVSTREREGILLLPNQQAVLARKEIRLVKSLVKAPILLSDLVPDQPHYSFVFEAVPATQVFKTFELAYGLEIVFDKDLFDRCLFTGDLTDMPPYEKLELVCRSIEASYRILDAQILIAGKGCEL</sequence>
<reference evidence="4 5" key="1">
    <citation type="journal article" date="2014" name="Int. J. Syst. Evol. Microbiol.">
        <title>Complete genome sequence of Corynebacterium casei LMG S-19264T (=DSM 44701T), isolated from a smear-ripened cheese.</title>
        <authorList>
            <consortium name="US DOE Joint Genome Institute (JGI-PGF)"/>
            <person name="Walter F."/>
            <person name="Albersmeier A."/>
            <person name="Kalinowski J."/>
            <person name="Ruckert C."/>
        </authorList>
    </citation>
    <scope>NUCLEOTIDE SEQUENCE [LARGE SCALE GENOMIC DNA]</scope>
    <source>
        <strain evidence="4 5">KCTC 12866</strain>
    </source>
</reference>
<dbReference type="Pfam" id="PF04773">
    <property type="entry name" value="FecR"/>
    <property type="match status" value="1"/>
</dbReference>
<name>A0A8J3D9U2_9BACT</name>
<dbReference type="Proteomes" id="UP000598271">
    <property type="component" value="Unassembled WGS sequence"/>
</dbReference>